<dbReference type="PROSITE" id="PS50097">
    <property type="entry name" value="BTB"/>
    <property type="match status" value="1"/>
</dbReference>
<dbReference type="Pfam" id="PF00651">
    <property type="entry name" value="BTB"/>
    <property type="match status" value="1"/>
</dbReference>
<dbReference type="Pfam" id="PF07707">
    <property type="entry name" value="BACK"/>
    <property type="match status" value="1"/>
</dbReference>
<dbReference type="InterPro" id="IPR000210">
    <property type="entry name" value="BTB/POZ_dom"/>
</dbReference>
<dbReference type="InterPro" id="IPR017096">
    <property type="entry name" value="BTB-kelch_protein"/>
</dbReference>
<dbReference type="InterPro" id="IPR006652">
    <property type="entry name" value="Kelch_1"/>
</dbReference>
<dbReference type="SUPFAM" id="SSF117281">
    <property type="entry name" value="Kelch motif"/>
    <property type="match status" value="1"/>
</dbReference>
<evidence type="ECO:0000259" key="3">
    <source>
        <dbReference type="PROSITE" id="PS50097"/>
    </source>
</evidence>
<proteinExistence type="predicted"/>
<evidence type="ECO:0000313" key="5">
    <source>
        <dbReference type="Proteomes" id="UP000694388"/>
    </source>
</evidence>
<evidence type="ECO:0000256" key="2">
    <source>
        <dbReference type="ARBA" id="ARBA00022737"/>
    </source>
</evidence>
<dbReference type="SUPFAM" id="SSF54695">
    <property type="entry name" value="POZ domain"/>
    <property type="match status" value="1"/>
</dbReference>
<dbReference type="SMART" id="SM00225">
    <property type="entry name" value="BTB"/>
    <property type="match status" value="1"/>
</dbReference>
<dbReference type="PANTHER" id="PTHR24412:SF433">
    <property type="entry name" value="KELCH REPEAT AND BTB DOMAIN-CONTAINING PROTEIN 8"/>
    <property type="match status" value="1"/>
</dbReference>
<reference evidence="4" key="1">
    <citation type="submission" date="2025-05" db="UniProtKB">
        <authorList>
            <consortium name="Ensembl"/>
        </authorList>
    </citation>
    <scope>IDENTIFICATION</scope>
</reference>
<dbReference type="InterPro" id="IPR015915">
    <property type="entry name" value="Kelch-typ_b-propeller"/>
</dbReference>
<dbReference type="Ensembl" id="ENSEBUT00000016478.1">
    <property type="protein sequence ID" value="ENSEBUP00000015902.1"/>
    <property type="gene ID" value="ENSEBUG00000010000.1"/>
</dbReference>
<keyword evidence="2" id="KW-0677">Repeat</keyword>
<dbReference type="Proteomes" id="UP000694388">
    <property type="component" value="Unplaced"/>
</dbReference>
<sequence>MDPQHACQLLAELKNMLDAQLLTDIAVRVETGRIFLCHRNVLASISPYFKSMFTNGLRESCQQEVQLCGVEEEAMQLVLDFAYTSRAELTTDNVQAVFTAASLFQVEQLLAQAAHFMAAHIDPQNAVGVFVFADAHQHSELRATALEFILRRFAAVASEAELLTLSKVQLVEILASDDLNVEREELVYESITAWLQHDRPAREGELGEIMTSCLRLSLLDKSYIQSLPEGSIPNVELAEGIGDVDTGSEIHQSKPRLGMMATEMVICFQAAHKHSGKKRTLVCLEPVSGEMFRLCKLPGDLRDVGIAVTPENEIYVAGGYRPGASEASVDHRAESECWQYDHSSNQWQPRAALLCARISSQLVHCAGALYALGGHVYEGDGRNALKSMEQYDGGEGSWQAVAPMPLPLEFHSAVAYKNKIYVLEGEVFLSYSPTGDAWSFLPPMSAPRFQSEMAVLGDWLYVVGGVMMDGQRVLNVERYCPGRQVWECRPALPLDVTSNPYMRVVVLAGELHTFARQTQLLQDELVFRTYRRHSLYQHHEADGTWDEVYTVPDRLWDLGRSFECVVGKLYPHCLHKVL</sequence>
<dbReference type="Gene3D" id="3.30.710.10">
    <property type="entry name" value="Potassium Channel Kv1.1, Chain A"/>
    <property type="match status" value="1"/>
</dbReference>
<dbReference type="PIRSF" id="PIRSF037037">
    <property type="entry name" value="Kelch-like_protein_gigaxonin"/>
    <property type="match status" value="1"/>
</dbReference>
<feature type="domain" description="BTB" evidence="3">
    <location>
        <begin position="23"/>
        <end position="91"/>
    </location>
</feature>
<dbReference type="PANTHER" id="PTHR24412">
    <property type="entry name" value="KELCH PROTEIN"/>
    <property type="match status" value="1"/>
</dbReference>
<name>A0A8C4QIA1_EPTBU</name>
<dbReference type="Ensembl" id="ENSEBUT00000016457.1">
    <property type="protein sequence ID" value="ENSEBUP00000015880.1"/>
    <property type="gene ID" value="ENSEBUG00000010000.1"/>
</dbReference>
<dbReference type="SMART" id="SM00875">
    <property type="entry name" value="BACK"/>
    <property type="match status" value="1"/>
</dbReference>
<dbReference type="Pfam" id="PF01344">
    <property type="entry name" value="Kelch_1"/>
    <property type="match status" value="1"/>
</dbReference>
<dbReference type="OMA" id="FWMYDHA"/>
<dbReference type="FunFam" id="1.25.40.420:FF:000001">
    <property type="entry name" value="Kelch-like family member 12"/>
    <property type="match status" value="1"/>
</dbReference>
<dbReference type="Ensembl" id="ENSEBUT00000016466.1">
    <property type="protein sequence ID" value="ENSEBUP00000015890.1"/>
    <property type="gene ID" value="ENSEBUG00000010000.1"/>
</dbReference>
<evidence type="ECO:0000313" key="4">
    <source>
        <dbReference type="Ensembl" id="ENSEBUP00000015902.1"/>
    </source>
</evidence>
<evidence type="ECO:0000256" key="1">
    <source>
        <dbReference type="ARBA" id="ARBA00022441"/>
    </source>
</evidence>
<dbReference type="SMART" id="SM00612">
    <property type="entry name" value="Kelch"/>
    <property type="match status" value="4"/>
</dbReference>
<accession>A0A8C4QIA1</accession>
<organism evidence="4 5">
    <name type="scientific">Eptatretus burgeri</name>
    <name type="common">Inshore hagfish</name>
    <dbReference type="NCBI Taxonomy" id="7764"/>
    <lineage>
        <taxon>Eukaryota</taxon>
        <taxon>Metazoa</taxon>
        <taxon>Chordata</taxon>
        <taxon>Craniata</taxon>
        <taxon>Vertebrata</taxon>
        <taxon>Cyclostomata</taxon>
        <taxon>Myxini</taxon>
        <taxon>Myxiniformes</taxon>
        <taxon>Myxinidae</taxon>
        <taxon>Eptatretinae</taxon>
        <taxon>Eptatretus</taxon>
    </lineage>
</organism>
<dbReference type="Gene3D" id="2.120.10.80">
    <property type="entry name" value="Kelch-type beta propeller"/>
    <property type="match status" value="1"/>
</dbReference>
<dbReference type="Ensembl" id="ENSEBUT00000016498.1">
    <property type="protein sequence ID" value="ENSEBUP00000015922.1"/>
    <property type="gene ID" value="ENSEBUG00000010000.1"/>
</dbReference>
<keyword evidence="5" id="KW-1185">Reference proteome</keyword>
<keyword evidence="1" id="KW-0880">Kelch repeat</keyword>
<dbReference type="InterPro" id="IPR011333">
    <property type="entry name" value="SKP1/BTB/POZ_sf"/>
</dbReference>
<dbReference type="InterPro" id="IPR011705">
    <property type="entry name" value="BACK"/>
</dbReference>
<protein>
    <submittedName>
        <fullName evidence="4">Kelch repeat and BTB (POZ) domain containing 8</fullName>
    </submittedName>
</protein>
<dbReference type="Gene3D" id="1.25.40.420">
    <property type="match status" value="1"/>
</dbReference>
<dbReference type="AlphaFoldDB" id="A0A8C4QIA1"/>
<dbReference type="GeneTree" id="ENSGT00940000158653"/>